<dbReference type="Proteomes" id="UP001623660">
    <property type="component" value="Unassembled WGS sequence"/>
</dbReference>
<accession>A0ABW8SQ75</accession>
<evidence type="ECO:0000313" key="2">
    <source>
        <dbReference type="EMBL" id="MFL0198192.1"/>
    </source>
</evidence>
<keyword evidence="1" id="KW-1133">Transmembrane helix</keyword>
<keyword evidence="3" id="KW-1185">Reference proteome</keyword>
<dbReference type="RefSeq" id="WP_406794301.1">
    <property type="nucleotide sequence ID" value="NZ_JBJHZX010000050.1"/>
</dbReference>
<sequence length="48" mass="5267">MKTMKKILGVVMIILGISGVILPLLPGWMFILAGFGMLLPQNKSQCTY</sequence>
<comment type="caution">
    <text evidence="2">The sequence shown here is derived from an EMBL/GenBank/DDBJ whole genome shotgun (WGS) entry which is preliminary data.</text>
</comment>
<reference evidence="2 3" key="1">
    <citation type="submission" date="2024-11" db="EMBL/GenBank/DDBJ databases">
        <authorList>
            <person name="Heng Y.C."/>
            <person name="Lim A.C.H."/>
            <person name="Lee J.K.Y."/>
            <person name="Kittelmann S."/>
        </authorList>
    </citation>
    <scope>NUCLEOTIDE SEQUENCE [LARGE SCALE GENOMIC DNA]</scope>
    <source>
        <strain evidence="2 3">WILCCON 0269</strain>
    </source>
</reference>
<dbReference type="EMBL" id="JBJHZX010000050">
    <property type="protein sequence ID" value="MFL0198192.1"/>
    <property type="molecule type" value="Genomic_DNA"/>
</dbReference>
<gene>
    <name evidence="2" type="ORF">ACJDU8_21895</name>
</gene>
<organism evidence="2 3">
    <name type="scientific">Candidatus Clostridium eludens</name>
    <dbReference type="NCBI Taxonomy" id="3381663"/>
    <lineage>
        <taxon>Bacteria</taxon>
        <taxon>Bacillati</taxon>
        <taxon>Bacillota</taxon>
        <taxon>Clostridia</taxon>
        <taxon>Eubacteriales</taxon>
        <taxon>Clostridiaceae</taxon>
        <taxon>Clostridium</taxon>
    </lineage>
</organism>
<keyword evidence="1" id="KW-0472">Membrane</keyword>
<evidence type="ECO:0000313" key="3">
    <source>
        <dbReference type="Proteomes" id="UP001623660"/>
    </source>
</evidence>
<evidence type="ECO:0000256" key="1">
    <source>
        <dbReference type="SAM" id="Phobius"/>
    </source>
</evidence>
<keyword evidence="1" id="KW-0812">Transmembrane</keyword>
<feature type="transmembrane region" description="Helical" evidence="1">
    <location>
        <begin position="7"/>
        <end position="31"/>
    </location>
</feature>
<protein>
    <recommendedName>
        <fullName evidence="4">DUF454 domain-containing protein</fullName>
    </recommendedName>
</protein>
<name>A0ABW8SQ75_9CLOT</name>
<evidence type="ECO:0008006" key="4">
    <source>
        <dbReference type="Google" id="ProtNLM"/>
    </source>
</evidence>
<proteinExistence type="predicted"/>